<dbReference type="EMBL" id="AP029612">
    <property type="protein sequence ID" value="BFG71785.1"/>
    <property type="molecule type" value="Genomic_DNA"/>
</dbReference>
<gene>
    <name evidence="1" type="ORF">KACHI17_26660</name>
</gene>
<name>A0AAT9GM56_9BACT</name>
<protein>
    <submittedName>
        <fullName evidence="1">Uncharacterized protein</fullName>
    </submittedName>
</protein>
<dbReference type="AlphaFoldDB" id="A0AAT9GM56"/>
<reference evidence="1" key="1">
    <citation type="submission" date="2024-02" db="EMBL/GenBank/DDBJ databases">
        <title>Sediminibacterium planktonica sp. nov. and Sediminibacterium longus sp. nov., isolated from surface lake and river water.</title>
        <authorList>
            <person name="Watanabe K."/>
            <person name="Takemine S."/>
            <person name="Ishii Y."/>
            <person name="Ogata Y."/>
            <person name="Shindo C."/>
            <person name="Suda W."/>
        </authorList>
    </citation>
    <scope>NUCLEOTIDE SEQUENCE</scope>
    <source>
        <strain evidence="1">KACHI17</strain>
    </source>
</reference>
<proteinExistence type="predicted"/>
<organism evidence="1">
    <name type="scientific">Sediminibacterium sp. KACHI17</name>
    <dbReference type="NCBI Taxonomy" id="1751071"/>
    <lineage>
        <taxon>Bacteria</taxon>
        <taxon>Pseudomonadati</taxon>
        <taxon>Bacteroidota</taxon>
        <taxon>Chitinophagia</taxon>
        <taxon>Chitinophagales</taxon>
        <taxon>Chitinophagaceae</taxon>
        <taxon>Sediminibacterium</taxon>
    </lineage>
</organism>
<dbReference type="RefSeq" id="WP_353549410.1">
    <property type="nucleotide sequence ID" value="NZ_AP029612.1"/>
</dbReference>
<accession>A0AAT9GM56</accession>
<evidence type="ECO:0000313" key="1">
    <source>
        <dbReference type="EMBL" id="BFG71785.1"/>
    </source>
</evidence>
<sequence>MQHLISLQEAIDMTSLYRSNIPSGMVNSETFSKESVSALLNQPGCVSLRIYYGKKNDDTIHAILVGVDETGADMIQTSDLILEEGQRCPPECPTPPSPLNG</sequence>